<dbReference type="RefSeq" id="WP_143124935.1">
    <property type="nucleotide sequence ID" value="NZ_VJMG01000021.1"/>
</dbReference>
<dbReference type="InterPro" id="IPR043129">
    <property type="entry name" value="ATPase_NBD"/>
</dbReference>
<dbReference type="PANTHER" id="PTHR18964">
    <property type="entry name" value="ROK (REPRESSOR, ORF, KINASE) FAMILY"/>
    <property type="match status" value="1"/>
</dbReference>
<dbReference type="SUPFAM" id="SSF46785">
    <property type="entry name" value="Winged helix' DNA-binding domain"/>
    <property type="match status" value="1"/>
</dbReference>
<dbReference type="InterPro" id="IPR036390">
    <property type="entry name" value="WH_DNA-bd_sf"/>
</dbReference>
<dbReference type="SUPFAM" id="SSF53067">
    <property type="entry name" value="Actin-like ATPase domain"/>
    <property type="match status" value="1"/>
</dbReference>
<dbReference type="Gene3D" id="3.30.420.40">
    <property type="match status" value="2"/>
</dbReference>
<dbReference type="EMBL" id="VJMG01000021">
    <property type="protein sequence ID" value="TRL39356.1"/>
    <property type="molecule type" value="Genomic_DNA"/>
</dbReference>
<dbReference type="AlphaFoldDB" id="A0A549TBT8"/>
<dbReference type="InterPro" id="IPR000600">
    <property type="entry name" value="ROK"/>
</dbReference>
<gene>
    <name evidence="1" type="ORF">FNA46_09425</name>
</gene>
<evidence type="ECO:0000313" key="1">
    <source>
        <dbReference type="EMBL" id="TRL39356.1"/>
    </source>
</evidence>
<protein>
    <submittedName>
        <fullName evidence="1">ROK family transcriptional regulator</fullName>
    </submittedName>
</protein>
<dbReference type="Gene3D" id="1.10.10.10">
    <property type="entry name" value="Winged helix-like DNA-binding domain superfamily/Winged helix DNA-binding domain"/>
    <property type="match status" value="1"/>
</dbReference>
<keyword evidence="2" id="KW-1185">Reference proteome</keyword>
<sequence>MPAASYSSLPASPAAAQRAGTEQLRRHSLALVLSALREEAVLSHTALSERTGLASATVTAVTGDLERLGAIERQDQPASGGRGRPRVLFARRRRFSHAVAVQISSDALHYGLADYGGTMIDRFSRPRDIAAGTPDSLLSDMGEAIARLIQRSRLEPAEVGAISLSSKGIVDADGGRLVWSPVFGERSVEFSALLEHWPAATLFVSNETLLVAHAAARKRMAESPAEGGAGLIALSLGHSIGLGIARIEEGQFSVSAPNFGHMLNAVDDRLCRCGLRGCIEATAGFYGILRIAFQVPPNTIPARFVPLTEIEKIALSARQGTRMAQHAFRQAGLALGQGLSRVLSLHENLPVIVTGPGTRFYDLMQPGIEEGLRQSLHVRLNGLPKMTVVTDESSLVFAGHVDRALTAVDQRVVGLR</sequence>
<reference evidence="1 2" key="1">
    <citation type="submission" date="2019-07" db="EMBL/GenBank/DDBJ databases">
        <title>Ln-dependent methylotrophs.</title>
        <authorList>
            <person name="Tani A."/>
        </authorList>
    </citation>
    <scope>NUCLEOTIDE SEQUENCE [LARGE SCALE GENOMIC DNA]</scope>
    <source>
        <strain evidence="1 2">SM12</strain>
    </source>
</reference>
<dbReference type="Proteomes" id="UP000316801">
    <property type="component" value="Unassembled WGS sequence"/>
</dbReference>
<dbReference type="PANTHER" id="PTHR18964:SF173">
    <property type="entry name" value="GLUCOKINASE"/>
    <property type="match status" value="1"/>
</dbReference>
<dbReference type="InterPro" id="IPR036388">
    <property type="entry name" value="WH-like_DNA-bd_sf"/>
</dbReference>
<dbReference type="Pfam" id="PF13412">
    <property type="entry name" value="HTH_24"/>
    <property type="match status" value="1"/>
</dbReference>
<organism evidence="1 2">
    <name type="scientific">Rhizobium straminoryzae</name>
    <dbReference type="NCBI Taxonomy" id="1387186"/>
    <lineage>
        <taxon>Bacteria</taxon>
        <taxon>Pseudomonadati</taxon>
        <taxon>Pseudomonadota</taxon>
        <taxon>Alphaproteobacteria</taxon>
        <taxon>Hyphomicrobiales</taxon>
        <taxon>Rhizobiaceae</taxon>
        <taxon>Rhizobium/Agrobacterium group</taxon>
        <taxon>Rhizobium</taxon>
    </lineage>
</organism>
<accession>A0A549TBT8</accession>
<comment type="caution">
    <text evidence="1">The sequence shown here is derived from an EMBL/GenBank/DDBJ whole genome shotgun (WGS) entry which is preliminary data.</text>
</comment>
<proteinExistence type="predicted"/>
<evidence type="ECO:0000313" key="2">
    <source>
        <dbReference type="Proteomes" id="UP000316801"/>
    </source>
</evidence>
<dbReference type="Pfam" id="PF00480">
    <property type="entry name" value="ROK"/>
    <property type="match status" value="1"/>
</dbReference>
<name>A0A549TBT8_9HYPH</name>